<dbReference type="RefSeq" id="WP_188956266.1">
    <property type="nucleotide sequence ID" value="NZ_BMQW01000005.1"/>
</dbReference>
<dbReference type="Gene3D" id="3.10.450.50">
    <property type="match status" value="1"/>
</dbReference>
<proteinExistence type="predicted"/>
<comment type="caution">
    <text evidence="3">The sequence shown here is derived from an EMBL/GenBank/DDBJ whole genome shotgun (WGS) entry which is preliminary data.</text>
</comment>
<dbReference type="EMBL" id="BMQW01000005">
    <property type="protein sequence ID" value="GGP88256.1"/>
    <property type="molecule type" value="Genomic_DNA"/>
</dbReference>
<keyword evidence="4" id="KW-1185">Reference proteome</keyword>
<evidence type="ECO:0000313" key="3">
    <source>
        <dbReference type="EMBL" id="GGP88256.1"/>
    </source>
</evidence>
<feature type="chain" id="PRO_5047438484" description="DUF4440 domain-containing protein" evidence="1">
    <location>
        <begin position="19"/>
        <end position="152"/>
    </location>
</feature>
<reference evidence="4" key="1">
    <citation type="journal article" date="2019" name="Int. J. Syst. Evol. Microbiol.">
        <title>The Global Catalogue of Microorganisms (GCM) 10K type strain sequencing project: providing services to taxonomists for standard genome sequencing and annotation.</title>
        <authorList>
            <consortium name="The Broad Institute Genomics Platform"/>
            <consortium name="The Broad Institute Genome Sequencing Center for Infectious Disease"/>
            <person name="Wu L."/>
            <person name="Ma J."/>
        </authorList>
    </citation>
    <scope>NUCLEOTIDE SEQUENCE [LARGE SCALE GENOMIC DNA]</scope>
    <source>
        <strain evidence="4">JCM 32305</strain>
    </source>
</reference>
<dbReference type="SUPFAM" id="SSF54427">
    <property type="entry name" value="NTF2-like"/>
    <property type="match status" value="1"/>
</dbReference>
<dbReference type="InterPro" id="IPR032710">
    <property type="entry name" value="NTF2-like_dom_sf"/>
</dbReference>
<protein>
    <recommendedName>
        <fullName evidence="2">DUF4440 domain-containing protein</fullName>
    </recommendedName>
</protein>
<dbReference type="Proteomes" id="UP000654004">
    <property type="component" value="Unassembled WGS sequence"/>
</dbReference>
<accession>A0ABQ2QNC5</accession>
<evidence type="ECO:0000313" key="4">
    <source>
        <dbReference type="Proteomes" id="UP000654004"/>
    </source>
</evidence>
<dbReference type="InterPro" id="IPR027843">
    <property type="entry name" value="DUF4440"/>
</dbReference>
<organism evidence="3 4">
    <name type="scientific">Shewanella ulleungensis</name>
    <dbReference type="NCBI Taxonomy" id="2282699"/>
    <lineage>
        <taxon>Bacteria</taxon>
        <taxon>Pseudomonadati</taxon>
        <taxon>Pseudomonadota</taxon>
        <taxon>Gammaproteobacteria</taxon>
        <taxon>Alteromonadales</taxon>
        <taxon>Shewanellaceae</taxon>
        <taxon>Shewanella</taxon>
    </lineage>
</organism>
<evidence type="ECO:0000256" key="1">
    <source>
        <dbReference type="SAM" id="SignalP"/>
    </source>
</evidence>
<keyword evidence="1" id="KW-0732">Signal</keyword>
<feature type="signal peptide" evidence="1">
    <location>
        <begin position="1"/>
        <end position="18"/>
    </location>
</feature>
<gene>
    <name evidence="3" type="ORF">GCM10009410_22580</name>
</gene>
<evidence type="ECO:0000259" key="2">
    <source>
        <dbReference type="Pfam" id="PF14534"/>
    </source>
</evidence>
<dbReference type="Pfam" id="PF14534">
    <property type="entry name" value="DUF4440"/>
    <property type="match status" value="1"/>
</dbReference>
<sequence length="152" mass="17363">MKKIYLVLLAFFSIPSFADDMELAETMKALDTAVFDSFNHCQKPQELDKHASFFAADVEFYHDNGGVTWDRASMIANTQNNACGHYSRKLVDGSFSVHPIKDFGAITEGVHVFCQNETNKCEGEADFVMIWRKVDNKWEITRVLSYGHRKNN</sequence>
<feature type="domain" description="DUF4440" evidence="2">
    <location>
        <begin position="34"/>
        <end position="140"/>
    </location>
</feature>
<name>A0ABQ2QNC5_9GAMM</name>